<gene>
    <name evidence="1" type="ORF">MES4922_190436</name>
</gene>
<reference evidence="1" key="1">
    <citation type="submission" date="2022-03" db="EMBL/GenBank/DDBJ databases">
        <authorList>
            <person name="Brunel B."/>
        </authorList>
    </citation>
    <scope>NUCLEOTIDE SEQUENCE</scope>
    <source>
        <strain evidence="1">STM4922sample</strain>
    </source>
</reference>
<sequence>MIAALFGHCNGLTFERRNFRKGLGSVTFERRSLRSVACRANAMGSVDRHTAP</sequence>
<protein>
    <submittedName>
        <fullName evidence="1">Uncharacterized protein</fullName>
    </submittedName>
</protein>
<accession>A0ABN8JJG2</accession>
<organism evidence="1 2">
    <name type="scientific">Mesorhizobium ventifaucium</name>
    <dbReference type="NCBI Taxonomy" id="666020"/>
    <lineage>
        <taxon>Bacteria</taxon>
        <taxon>Pseudomonadati</taxon>
        <taxon>Pseudomonadota</taxon>
        <taxon>Alphaproteobacteria</taxon>
        <taxon>Hyphomicrobiales</taxon>
        <taxon>Phyllobacteriaceae</taxon>
        <taxon>Mesorhizobium</taxon>
    </lineage>
</organism>
<keyword evidence="2" id="KW-1185">Reference proteome</keyword>
<dbReference type="EMBL" id="CAKXZS010000011">
    <property type="protein sequence ID" value="CAH2397824.1"/>
    <property type="molecule type" value="Genomic_DNA"/>
</dbReference>
<dbReference type="Proteomes" id="UP001152604">
    <property type="component" value="Unassembled WGS sequence"/>
</dbReference>
<proteinExistence type="predicted"/>
<comment type="caution">
    <text evidence="1">The sequence shown here is derived from an EMBL/GenBank/DDBJ whole genome shotgun (WGS) entry which is preliminary data.</text>
</comment>
<evidence type="ECO:0000313" key="1">
    <source>
        <dbReference type="EMBL" id="CAH2397824.1"/>
    </source>
</evidence>
<name>A0ABN8JJG2_9HYPH</name>
<evidence type="ECO:0000313" key="2">
    <source>
        <dbReference type="Proteomes" id="UP001152604"/>
    </source>
</evidence>